<name>A0AAD6YGE5_9AGAR</name>
<comment type="caution">
    <text evidence="2">The sequence shown here is derived from an EMBL/GenBank/DDBJ whole genome shotgun (WGS) entry which is preliminary data.</text>
</comment>
<gene>
    <name evidence="2" type="ORF">GGX14DRAFT_595060</name>
</gene>
<sequence>MRWFSKLPSLCFPFYWNVKHDLYAIRRDSATQPHSQTAYCRYVLSHPGPGKWLNKGNSDGVSGSKSRYTSALRSVPYPYAASHRTARVADRSSSSARTVGVQTPPRITAHSPLAQHCADFPGRDPWARAAGWRPHAPPPRGTICVGRPSVQRGASPECVRAPGSRARSPNTNPTAIRTDCALAGRYEERAPGRPRNIRIARGMGQAATAGRAASSTTAVQGSTTQRAAHVVGRQSDVCYARAVCQHYWRRADVLRAHAHQHQYAGVSCLPAAADQNPQPPAVMTQIIQGLRGGIASVASQIDTQPPGCCPAPGRHPRDRRTAPLGRGRQRRRRCVPVHDRPAKVFSGFSCICYLVTLVRPLCIIPEQ</sequence>
<protein>
    <submittedName>
        <fullName evidence="2">Uncharacterized protein</fullName>
    </submittedName>
</protein>
<dbReference type="EMBL" id="JARJCW010000012">
    <property type="protein sequence ID" value="KAJ7218493.1"/>
    <property type="molecule type" value="Genomic_DNA"/>
</dbReference>
<reference evidence="2" key="1">
    <citation type="submission" date="2023-03" db="EMBL/GenBank/DDBJ databases">
        <title>Massive genome expansion in bonnet fungi (Mycena s.s.) driven by repeated elements and novel gene families across ecological guilds.</title>
        <authorList>
            <consortium name="Lawrence Berkeley National Laboratory"/>
            <person name="Harder C.B."/>
            <person name="Miyauchi S."/>
            <person name="Viragh M."/>
            <person name="Kuo A."/>
            <person name="Thoen E."/>
            <person name="Andreopoulos B."/>
            <person name="Lu D."/>
            <person name="Skrede I."/>
            <person name="Drula E."/>
            <person name="Henrissat B."/>
            <person name="Morin E."/>
            <person name="Kohler A."/>
            <person name="Barry K."/>
            <person name="LaButti K."/>
            <person name="Morin E."/>
            <person name="Salamov A."/>
            <person name="Lipzen A."/>
            <person name="Mereny Z."/>
            <person name="Hegedus B."/>
            <person name="Baldrian P."/>
            <person name="Stursova M."/>
            <person name="Weitz H."/>
            <person name="Taylor A."/>
            <person name="Grigoriev I.V."/>
            <person name="Nagy L.G."/>
            <person name="Martin F."/>
            <person name="Kauserud H."/>
        </authorList>
    </citation>
    <scope>NUCLEOTIDE SEQUENCE</scope>
    <source>
        <strain evidence="2">9144</strain>
    </source>
</reference>
<feature type="region of interest" description="Disordered" evidence="1">
    <location>
        <begin position="203"/>
        <end position="224"/>
    </location>
</feature>
<dbReference type="Proteomes" id="UP001219525">
    <property type="component" value="Unassembled WGS sequence"/>
</dbReference>
<evidence type="ECO:0000313" key="3">
    <source>
        <dbReference type="Proteomes" id="UP001219525"/>
    </source>
</evidence>
<proteinExistence type="predicted"/>
<feature type="compositionally biased region" description="Low complexity" evidence="1">
    <location>
        <begin position="203"/>
        <end position="218"/>
    </location>
</feature>
<keyword evidence="3" id="KW-1185">Reference proteome</keyword>
<organism evidence="2 3">
    <name type="scientific">Mycena pura</name>
    <dbReference type="NCBI Taxonomy" id="153505"/>
    <lineage>
        <taxon>Eukaryota</taxon>
        <taxon>Fungi</taxon>
        <taxon>Dikarya</taxon>
        <taxon>Basidiomycota</taxon>
        <taxon>Agaricomycotina</taxon>
        <taxon>Agaricomycetes</taxon>
        <taxon>Agaricomycetidae</taxon>
        <taxon>Agaricales</taxon>
        <taxon>Marasmiineae</taxon>
        <taxon>Mycenaceae</taxon>
        <taxon>Mycena</taxon>
    </lineage>
</organism>
<dbReference type="AlphaFoldDB" id="A0AAD6YGE5"/>
<feature type="region of interest" description="Disordered" evidence="1">
    <location>
        <begin position="137"/>
        <end position="175"/>
    </location>
</feature>
<accession>A0AAD6YGE5</accession>
<feature type="region of interest" description="Disordered" evidence="1">
    <location>
        <begin position="305"/>
        <end position="333"/>
    </location>
</feature>
<evidence type="ECO:0000313" key="2">
    <source>
        <dbReference type="EMBL" id="KAJ7218493.1"/>
    </source>
</evidence>
<evidence type="ECO:0000256" key="1">
    <source>
        <dbReference type="SAM" id="MobiDB-lite"/>
    </source>
</evidence>